<dbReference type="InterPro" id="IPR026444">
    <property type="entry name" value="Secre_tail"/>
</dbReference>
<evidence type="ECO:0000256" key="5">
    <source>
        <dbReference type="SAM" id="SignalP"/>
    </source>
</evidence>
<protein>
    <submittedName>
        <fullName evidence="7">Putative secreted protein (Por secretion system target)</fullName>
    </submittedName>
</protein>
<feature type="active site" description="Proton donor" evidence="4">
    <location>
        <position position="206"/>
    </location>
</feature>
<feature type="signal peptide" evidence="5">
    <location>
        <begin position="1"/>
        <end position="20"/>
    </location>
</feature>
<evidence type="ECO:0000313" key="7">
    <source>
        <dbReference type="EMBL" id="PJJ42211.1"/>
    </source>
</evidence>
<evidence type="ECO:0000256" key="4">
    <source>
        <dbReference type="PROSITE-ProRule" id="PRU01100"/>
    </source>
</evidence>
<sequence>MNLLKKSLLAAGFCALTAQADVSYTPVNANATEGAQKLYNFLATNYGVKTVSGMMTGDVSSSTLKELPDVTEFYKKTGKYPALVGFDFLFATGVKASDDWYQSYTQMALEAAKDLWNQGGIPAFTWHWKDPSDQIDAFYTKSGNANEYTEFDFTQGFTDPSCTVNCTWNTSSETYQQLVNDIDEIADMFLGLQEAGVAAIFRPLHEASGKWFWWGSKGGAAFQALYNLVYDEMVSVKGVNNLVWVWNPEYSNDIGWNPGASKYDVISLDIYEAWDYSTKYTKAYSELLTNFGSDKILAVSENGSIPDISVMKANNIAWSWWMPWYQTWDGKFLDQTVDAVWKANLESACTISLENMPGWNSYTLSTSKVAACEAGYALGDLDTARAVEVVVPGDTATNGWLRASISTSATSDTAKGNVIIQSGSAIDLSTASTITFNVYNTNKLSGIWFTIAFLGNASTSWAWAQPDGCWIDAGDSTTCTIDLSTTAKDQVVLTGTDYTSFMSHISKVYIEIFAVGFNGDVYYDAVKTNTGVTINDFDNTAEKIEVEQAQNLSAQIIGLGKGLAIEKVASVANAVKMSVQNRTLSISVPKSGKANIALFDVTGHQVKSFNQGSLSAGEHQFNLSGIPQGNYILQVKGVGFSSTKSIRIQ</sequence>
<dbReference type="InterPro" id="IPR017853">
    <property type="entry name" value="GH"/>
</dbReference>
<keyword evidence="8" id="KW-1185">Reference proteome</keyword>
<keyword evidence="5" id="KW-0732">Signal</keyword>
<comment type="caution">
    <text evidence="7">The sequence shown here is derived from an EMBL/GenBank/DDBJ whole genome shotgun (WGS) entry which is preliminary data.</text>
</comment>
<dbReference type="EMBL" id="PGEX01000001">
    <property type="protein sequence ID" value="PJJ42211.1"/>
    <property type="molecule type" value="Genomic_DNA"/>
</dbReference>
<organism evidence="7 8">
    <name type="scientific">Hallerella succinigenes</name>
    <dbReference type="NCBI Taxonomy" id="1896222"/>
    <lineage>
        <taxon>Bacteria</taxon>
        <taxon>Pseudomonadati</taxon>
        <taxon>Fibrobacterota</taxon>
        <taxon>Fibrobacteria</taxon>
        <taxon>Fibrobacterales</taxon>
        <taxon>Fibrobacteraceae</taxon>
        <taxon>Hallerella</taxon>
    </lineage>
</organism>
<feature type="domain" description="GH26" evidence="6">
    <location>
        <begin position="33"/>
        <end position="354"/>
    </location>
</feature>
<dbReference type="PANTHER" id="PTHR40079:SF4">
    <property type="entry name" value="GH26 DOMAIN-CONTAINING PROTEIN-RELATED"/>
    <property type="match status" value="1"/>
</dbReference>
<reference evidence="7 8" key="1">
    <citation type="submission" date="2017-11" db="EMBL/GenBank/DDBJ databases">
        <title>Animal gut microbial communities from fecal samples from Wisconsin, USA.</title>
        <authorList>
            <person name="Neumann A."/>
        </authorList>
    </citation>
    <scope>NUCLEOTIDE SEQUENCE [LARGE SCALE GENOMIC DNA]</scope>
    <source>
        <strain evidence="7 8">UWS3</strain>
    </source>
</reference>
<evidence type="ECO:0000313" key="8">
    <source>
        <dbReference type="Proteomes" id="UP000231134"/>
    </source>
</evidence>
<evidence type="ECO:0000256" key="1">
    <source>
        <dbReference type="ARBA" id="ARBA00007754"/>
    </source>
</evidence>
<dbReference type="GO" id="GO:0016985">
    <property type="term" value="F:mannan endo-1,4-beta-mannosidase activity"/>
    <property type="evidence" value="ECO:0007669"/>
    <property type="project" value="InterPro"/>
</dbReference>
<accession>A0A2M9A909</accession>
<dbReference type="Pfam" id="PF02156">
    <property type="entry name" value="Glyco_hydro_26"/>
    <property type="match status" value="1"/>
</dbReference>
<keyword evidence="2 4" id="KW-0378">Hydrolase</keyword>
<keyword evidence="3 4" id="KW-0326">Glycosidase</keyword>
<evidence type="ECO:0000256" key="3">
    <source>
        <dbReference type="ARBA" id="ARBA00023295"/>
    </source>
</evidence>
<dbReference type="Proteomes" id="UP000231134">
    <property type="component" value="Unassembled WGS sequence"/>
</dbReference>
<evidence type="ECO:0000259" key="6">
    <source>
        <dbReference type="PROSITE" id="PS51764"/>
    </source>
</evidence>
<feature type="active site" description="Nucleophile" evidence="4">
    <location>
        <position position="301"/>
    </location>
</feature>
<dbReference type="PRINTS" id="PR00739">
    <property type="entry name" value="GLHYDRLASE26"/>
</dbReference>
<dbReference type="GO" id="GO:0006080">
    <property type="term" value="P:substituted mannan metabolic process"/>
    <property type="evidence" value="ECO:0007669"/>
    <property type="project" value="InterPro"/>
</dbReference>
<dbReference type="PROSITE" id="PS51764">
    <property type="entry name" value="GH26"/>
    <property type="match status" value="1"/>
</dbReference>
<comment type="similarity">
    <text evidence="1 4">Belongs to the glycosyl hydrolase 26 family.</text>
</comment>
<gene>
    <name evidence="7" type="ORF">BGX16_2230</name>
</gene>
<dbReference type="Gene3D" id="3.20.20.80">
    <property type="entry name" value="Glycosidases"/>
    <property type="match status" value="1"/>
</dbReference>
<evidence type="ECO:0000256" key="2">
    <source>
        <dbReference type="ARBA" id="ARBA00022801"/>
    </source>
</evidence>
<proteinExistence type="inferred from homology"/>
<dbReference type="NCBIfam" id="TIGR04183">
    <property type="entry name" value="Por_Secre_tail"/>
    <property type="match status" value="1"/>
</dbReference>
<dbReference type="PANTHER" id="PTHR40079">
    <property type="entry name" value="MANNAN ENDO-1,4-BETA-MANNOSIDASE E-RELATED"/>
    <property type="match status" value="1"/>
</dbReference>
<dbReference type="SUPFAM" id="SSF51445">
    <property type="entry name" value="(Trans)glycosidases"/>
    <property type="match status" value="1"/>
</dbReference>
<dbReference type="OrthoDB" id="9802418at2"/>
<name>A0A2M9A909_9BACT</name>
<feature type="chain" id="PRO_5014831867" evidence="5">
    <location>
        <begin position="21"/>
        <end position="649"/>
    </location>
</feature>
<dbReference type="InterPro" id="IPR000805">
    <property type="entry name" value="Glyco_hydro_26"/>
</dbReference>
<dbReference type="AlphaFoldDB" id="A0A2M9A909"/>
<dbReference type="RefSeq" id="WP_100426087.1">
    <property type="nucleotide sequence ID" value="NZ_PGEX01000001.1"/>
</dbReference>
<dbReference type="InterPro" id="IPR022790">
    <property type="entry name" value="GH26_dom"/>
</dbReference>